<feature type="transmembrane region" description="Helical" evidence="1">
    <location>
        <begin position="47"/>
        <end position="67"/>
    </location>
</feature>
<reference evidence="3" key="1">
    <citation type="journal article" date="2019" name="Int. J. Syst. Evol. Microbiol.">
        <title>The Global Catalogue of Microorganisms (GCM) 10K type strain sequencing project: providing services to taxonomists for standard genome sequencing and annotation.</title>
        <authorList>
            <consortium name="The Broad Institute Genomics Platform"/>
            <consortium name="The Broad Institute Genome Sequencing Center for Infectious Disease"/>
            <person name="Wu L."/>
            <person name="Ma J."/>
        </authorList>
    </citation>
    <scope>NUCLEOTIDE SEQUENCE [LARGE SCALE GENOMIC DNA]</scope>
    <source>
        <strain evidence="3">CCUG 49679</strain>
    </source>
</reference>
<gene>
    <name evidence="2" type="ORF">ACFPVY_02335</name>
</gene>
<feature type="transmembrane region" description="Helical" evidence="1">
    <location>
        <begin position="21"/>
        <end position="41"/>
    </location>
</feature>
<evidence type="ECO:0000313" key="3">
    <source>
        <dbReference type="Proteomes" id="UP001596287"/>
    </source>
</evidence>
<dbReference type="Proteomes" id="UP001596287">
    <property type="component" value="Unassembled WGS sequence"/>
</dbReference>
<keyword evidence="1" id="KW-1133">Transmembrane helix</keyword>
<evidence type="ECO:0000256" key="1">
    <source>
        <dbReference type="SAM" id="Phobius"/>
    </source>
</evidence>
<comment type="caution">
    <text evidence="2">The sequence shown here is derived from an EMBL/GenBank/DDBJ whole genome shotgun (WGS) entry which is preliminary data.</text>
</comment>
<name>A0ABW1PIT9_9FLAO</name>
<proteinExistence type="predicted"/>
<keyword evidence="3" id="KW-1185">Reference proteome</keyword>
<keyword evidence="1" id="KW-0472">Membrane</keyword>
<sequence>MKIKFSFSRTRAEVLLFLNTGLIKYAFLPIGSLYLICLMLSDKESVVIFQGLLILSLIVGAVVVYITKSGKLTIAVLWFSFLQIIFMPFVYFTILNNNPDDFIINKELKERTKKKYIEDIKNEFHPLEQKRQILFIDSLSSENLSKISLDSLSFGKLYYMNGYTVFMQRSSTPNIKLHASVLPRPRKEREDFNYTINFSKGSDRSARFVTFNSLDIEFMDLNLKQFFRSLKIQKNQKIEIYNKKLLAILNNKIWKYEYLIPHCLNITTSGNLIPASTLTNIIVFFHRFVIDNFTIGIMLSIAFEKIMGIKNIKRIEIVNRKTNEKS</sequence>
<organism evidence="2 3">
    <name type="scientific">Flavobacterium qiangtangense</name>
    <dbReference type="NCBI Taxonomy" id="1442595"/>
    <lineage>
        <taxon>Bacteria</taxon>
        <taxon>Pseudomonadati</taxon>
        <taxon>Bacteroidota</taxon>
        <taxon>Flavobacteriia</taxon>
        <taxon>Flavobacteriales</taxon>
        <taxon>Flavobacteriaceae</taxon>
        <taxon>Flavobacterium</taxon>
    </lineage>
</organism>
<accession>A0ABW1PIT9</accession>
<protein>
    <submittedName>
        <fullName evidence="2">Uncharacterized protein</fullName>
    </submittedName>
</protein>
<evidence type="ECO:0000313" key="2">
    <source>
        <dbReference type="EMBL" id="MFC6095469.1"/>
    </source>
</evidence>
<dbReference type="EMBL" id="JBHSQB010000003">
    <property type="protein sequence ID" value="MFC6095469.1"/>
    <property type="molecule type" value="Genomic_DNA"/>
</dbReference>
<dbReference type="RefSeq" id="WP_379790093.1">
    <property type="nucleotide sequence ID" value="NZ_JBHSQB010000003.1"/>
</dbReference>
<feature type="transmembrane region" description="Helical" evidence="1">
    <location>
        <begin position="74"/>
        <end position="94"/>
    </location>
</feature>
<keyword evidence="1" id="KW-0812">Transmembrane</keyword>